<dbReference type="HOGENOM" id="CLU_000288_63_47_1"/>
<evidence type="ECO:0000256" key="6">
    <source>
        <dbReference type="ARBA" id="ARBA00022840"/>
    </source>
</evidence>
<evidence type="ECO:0000256" key="4">
    <source>
        <dbReference type="ARBA" id="ARBA00022741"/>
    </source>
</evidence>
<dbReference type="GO" id="GO:0004674">
    <property type="term" value="F:protein serine/threonine kinase activity"/>
    <property type="evidence" value="ECO:0007669"/>
    <property type="project" value="UniProtKB-KW"/>
</dbReference>
<evidence type="ECO:0000256" key="3">
    <source>
        <dbReference type="ARBA" id="ARBA00022679"/>
    </source>
</evidence>
<reference evidence="15" key="2">
    <citation type="submission" date="2015-01" db="EMBL/GenBank/DDBJ databases">
        <title>Evolutionary Origins and Diversification of the Mycorrhizal Mutualists.</title>
        <authorList>
            <consortium name="DOE Joint Genome Institute"/>
            <consortium name="Mycorrhizal Genomics Consortium"/>
            <person name="Kohler A."/>
            <person name="Kuo A."/>
            <person name="Nagy L.G."/>
            <person name="Floudas D."/>
            <person name="Copeland A."/>
            <person name="Barry K.W."/>
            <person name="Cichocki N."/>
            <person name="Veneault-Fourrey C."/>
            <person name="LaButti K."/>
            <person name="Lindquist E.A."/>
            <person name="Lipzen A."/>
            <person name="Lundell T."/>
            <person name="Morin E."/>
            <person name="Murat C."/>
            <person name="Riley R."/>
            <person name="Ohm R."/>
            <person name="Sun H."/>
            <person name="Tunlid A."/>
            <person name="Henrissat B."/>
            <person name="Grigoriev I.V."/>
            <person name="Hibbett D.S."/>
            <person name="Martin F."/>
        </authorList>
    </citation>
    <scope>NUCLEOTIDE SEQUENCE [LARGE SCALE GENOMIC DNA]</scope>
    <source>
        <strain evidence="15">Foug A</strain>
    </source>
</reference>
<dbReference type="Pfam" id="PF00069">
    <property type="entry name" value="Pkinase"/>
    <property type="match status" value="1"/>
</dbReference>
<dbReference type="EMBL" id="KN822006">
    <property type="protein sequence ID" value="KIM69603.1"/>
    <property type="molecule type" value="Genomic_DNA"/>
</dbReference>
<keyword evidence="4 8" id="KW-0547">Nucleotide-binding</keyword>
<dbReference type="STRING" id="1036808.A0A0C3A7G5"/>
<evidence type="ECO:0000259" key="13">
    <source>
        <dbReference type="PROSITE" id="PS50011"/>
    </source>
</evidence>
<sequence>MVLPFQTPHFDYNPEESMEETQQATQSTQSSSQQNSSLADANSHLWGFLQPCGTQLRRIDFFKIVPTVGIGRNQEGNEVVLPGARVSNRHCRIIWDGKEDEKSAVIVADYSSNGTWINGVRIGKDKTAILKEGNEIAFGTPQPQPGSLEDYRFIYRHTAAGPPKKGIHAFYDISHELGKGSFATVMKAISRATGQWYAIKMIQESRIRRVGAQEHSRNTDKEQKDSAFIREISILETLDHVNICQLKEVFREGDNIDLVLEYVDGGDLLEFILKNNGLDEPTATHITRQICEALAYIHAKGIAHRDLKPENVLLTSDNPPIVKVADFGLAKVVDSLTFLKTMCGTPSYLAPEVVTQTNEEGYSHLVDSWSVGVIVFCMLTSSTPFIEDEAQRDMKIRIAERVIDWGTLDSAGVSDLAKDFVRQLLEHDPLKRLSLTAARAHPWLNQNYGSQYTRREIQLDSSVASFGPVGSSLTSLPDEDMASMDDVIHEDTDHGEGPGGMQTKLEQLQINQQQRNGQHTLQRRSQVLAAAAEHEKELPEPSWQMLNAASALPPSRVAKRKLGEGSPSGDGEPSLSVVIEGCKADDGWSVVDGTAANANANGHTNGGTKKPDSHGVPTTPGHPGRGTRATRGRARGGVGRSRLHDAAAGMVVEEEYGNEGEVAHPKPRRSSRHSPAKMPRRI</sequence>
<dbReference type="InterPro" id="IPR017441">
    <property type="entry name" value="Protein_kinase_ATP_BS"/>
</dbReference>
<dbReference type="Pfam" id="PF00498">
    <property type="entry name" value="FHA"/>
    <property type="match status" value="1"/>
</dbReference>
<evidence type="ECO:0000313" key="14">
    <source>
        <dbReference type="EMBL" id="KIM69603.1"/>
    </source>
</evidence>
<evidence type="ECO:0000256" key="1">
    <source>
        <dbReference type="ARBA" id="ARBA00005575"/>
    </source>
</evidence>
<dbReference type="AlphaFoldDB" id="A0A0C3A7G5"/>
<dbReference type="CDD" id="cd05117">
    <property type="entry name" value="STKc_CAMK"/>
    <property type="match status" value="1"/>
</dbReference>
<feature type="compositionally biased region" description="Low complexity" evidence="11">
    <location>
        <begin position="593"/>
        <end position="627"/>
    </location>
</feature>
<feature type="binding site" evidence="8">
    <location>
        <position position="326"/>
    </location>
    <ligand>
        <name>ATP</name>
        <dbReference type="ChEBI" id="CHEBI:30616"/>
    </ligand>
</feature>
<protein>
    <recommendedName>
        <fullName evidence="16">Pkinase-domain-containing protein</fullName>
    </recommendedName>
</protein>
<evidence type="ECO:0000256" key="11">
    <source>
        <dbReference type="SAM" id="MobiDB-lite"/>
    </source>
</evidence>
<dbReference type="SMART" id="SM00220">
    <property type="entry name" value="S_TKc"/>
    <property type="match status" value="1"/>
</dbReference>
<dbReference type="Gene3D" id="2.60.200.20">
    <property type="match status" value="1"/>
</dbReference>
<dbReference type="PROSITE" id="PS50006">
    <property type="entry name" value="FHA_DOMAIN"/>
    <property type="match status" value="1"/>
</dbReference>
<dbReference type="InterPro" id="IPR008271">
    <property type="entry name" value="Ser/Thr_kinase_AS"/>
</dbReference>
<dbReference type="InterPro" id="IPR000253">
    <property type="entry name" value="FHA_dom"/>
</dbReference>
<dbReference type="OrthoDB" id="10252171at2759"/>
<keyword evidence="15" id="KW-1185">Reference proteome</keyword>
<evidence type="ECO:0008006" key="16">
    <source>
        <dbReference type="Google" id="ProtNLM"/>
    </source>
</evidence>
<dbReference type="Gene3D" id="3.30.200.20">
    <property type="entry name" value="Phosphorylase Kinase, domain 1"/>
    <property type="match status" value="1"/>
</dbReference>
<organism evidence="14 15">
    <name type="scientific">Scleroderma citrinum Foug A</name>
    <dbReference type="NCBI Taxonomy" id="1036808"/>
    <lineage>
        <taxon>Eukaryota</taxon>
        <taxon>Fungi</taxon>
        <taxon>Dikarya</taxon>
        <taxon>Basidiomycota</taxon>
        <taxon>Agaricomycotina</taxon>
        <taxon>Agaricomycetes</taxon>
        <taxon>Agaricomycetidae</taxon>
        <taxon>Boletales</taxon>
        <taxon>Sclerodermatineae</taxon>
        <taxon>Sclerodermataceae</taxon>
        <taxon>Scleroderma</taxon>
    </lineage>
</organism>
<feature type="region of interest" description="Disordered" evidence="11">
    <location>
        <begin position="593"/>
        <end position="682"/>
    </location>
</feature>
<reference evidence="14 15" key="1">
    <citation type="submission" date="2014-04" db="EMBL/GenBank/DDBJ databases">
        <authorList>
            <consortium name="DOE Joint Genome Institute"/>
            <person name="Kuo A."/>
            <person name="Kohler A."/>
            <person name="Nagy L.G."/>
            <person name="Floudas D."/>
            <person name="Copeland A."/>
            <person name="Barry K.W."/>
            <person name="Cichocki N."/>
            <person name="Veneault-Fourrey C."/>
            <person name="LaButti K."/>
            <person name="Lindquist E.A."/>
            <person name="Lipzen A."/>
            <person name="Lundell T."/>
            <person name="Morin E."/>
            <person name="Murat C."/>
            <person name="Sun H."/>
            <person name="Tunlid A."/>
            <person name="Henrissat B."/>
            <person name="Grigoriev I.V."/>
            <person name="Hibbett D.S."/>
            <person name="Martin F."/>
            <person name="Nordberg H.P."/>
            <person name="Cantor M.N."/>
            <person name="Hua S.X."/>
        </authorList>
    </citation>
    <scope>NUCLEOTIDE SEQUENCE [LARGE SCALE GENOMIC DNA]</scope>
    <source>
        <strain evidence="14 15">Foug A</strain>
    </source>
</reference>
<dbReference type="GO" id="GO:0005524">
    <property type="term" value="F:ATP binding"/>
    <property type="evidence" value="ECO:0007669"/>
    <property type="project" value="UniProtKB-UniRule"/>
</dbReference>
<dbReference type="InterPro" id="IPR030616">
    <property type="entry name" value="Aur-like"/>
</dbReference>
<feature type="compositionally biased region" description="Low complexity" evidence="11">
    <location>
        <begin position="20"/>
        <end position="36"/>
    </location>
</feature>
<dbReference type="InterPro" id="IPR008984">
    <property type="entry name" value="SMAD_FHA_dom_sf"/>
</dbReference>
<dbReference type="Proteomes" id="UP000053989">
    <property type="component" value="Unassembled WGS sequence"/>
</dbReference>
<feature type="cross-link" description="Glycyl lysine isopeptide (Lys-Gly) (interchain with G-Cter in SUMO2)" evidence="9">
    <location>
        <position position="308"/>
    </location>
</feature>
<feature type="domain" description="Protein kinase" evidence="13">
    <location>
        <begin position="171"/>
        <end position="444"/>
    </location>
</feature>
<evidence type="ECO:0000256" key="7">
    <source>
        <dbReference type="PIRSR" id="PIRSR630616-1"/>
    </source>
</evidence>
<accession>A0A0C3A7G5</accession>
<dbReference type="SMART" id="SM00240">
    <property type="entry name" value="FHA"/>
    <property type="match status" value="1"/>
</dbReference>
<dbReference type="SUPFAM" id="SSF49879">
    <property type="entry name" value="SMAD/FHA domain"/>
    <property type="match status" value="1"/>
</dbReference>
<dbReference type="InterPro" id="IPR011009">
    <property type="entry name" value="Kinase-like_dom_sf"/>
</dbReference>
<evidence type="ECO:0000256" key="9">
    <source>
        <dbReference type="PIRSR" id="PIRSR630616-3"/>
    </source>
</evidence>
<keyword evidence="2" id="KW-0723">Serine/threonine-protein kinase</keyword>
<evidence type="ECO:0000313" key="15">
    <source>
        <dbReference type="Proteomes" id="UP000053989"/>
    </source>
</evidence>
<keyword evidence="3" id="KW-0808">Transferase</keyword>
<evidence type="ECO:0000256" key="10">
    <source>
        <dbReference type="PROSITE-ProRule" id="PRU10141"/>
    </source>
</evidence>
<feature type="binding site" evidence="8">
    <location>
        <begin position="310"/>
        <end position="311"/>
    </location>
    <ligand>
        <name>ATP</name>
        <dbReference type="ChEBI" id="CHEBI:30616"/>
    </ligand>
</feature>
<evidence type="ECO:0000256" key="2">
    <source>
        <dbReference type="ARBA" id="ARBA00022527"/>
    </source>
</evidence>
<dbReference type="SUPFAM" id="SSF56112">
    <property type="entry name" value="Protein kinase-like (PK-like)"/>
    <property type="match status" value="1"/>
</dbReference>
<feature type="binding site" evidence="8 10">
    <location>
        <position position="200"/>
    </location>
    <ligand>
        <name>ATP</name>
        <dbReference type="ChEBI" id="CHEBI:30616"/>
    </ligand>
</feature>
<dbReference type="PROSITE" id="PS00107">
    <property type="entry name" value="PROTEIN_KINASE_ATP"/>
    <property type="match status" value="1"/>
</dbReference>
<dbReference type="InParanoid" id="A0A0C3A7G5"/>
<feature type="domain" description="FHA" evidence="12">
    <location>
        <begin position="68"/>
        <end position="122"/>
    </location>
</feature>
<dbReference type="FunFam" id="1.10.510.10:FF:000571">
    <property type="entry name" value="Maternal embryonic leucine zipper kinase"/>
    <property type="match status" value="1"/>
</dbReference>
<keyword evidence="6 8" id="KW-0067">ATP-binding</keyword>
<keyword evidence="5" id="KW-0418">Kinase</keyword>
<comment type="similarity">
    <text evidence="1">Belongs to the protein kinase superfamily. CAMK Ser/Thr protein kinase family. CHEK2 subfamily.</text>
</comment>
<dbReference type="PROSITE" id="PS50011">
    <property type="entry name" value="PROTEIN_KINASE_DOM"/>
    <property type="match status" value="1"/>
</dbReference>
<evidence type="ECO:0000256" key="5">
    <source>
        <dbReference type="ARBA" id="ARBA00022777"/>
    </source>
</evidence>
<evidence type="ECO:0000259" key="12">
    <source>
        <dbReference type="PROSITE" id="PS50006"/>
    </source>
</evidence>
<feature type="region of interest" description="Disordered" evidence="11">
    <location>
        <begin position="1"/>
        <end position="36"/>
    </location>
</feature>
<dbReference type="PROSITE" id="PS00108">
    <property type="entry name" value="PROTEIN_KINASE_ST"/>
    <property type="match status" value="1"/>
</dbReference>
<name>A0A0C3A7G5_9AGAM</name>
<dbReference type="InterPro" id="IPR000719">
    <property type="entry name" value="Prot_kinase_dom"/>
</dbReference>
<feature type="active site" description="Proton acceptor" evidence="7">
    <location>
        <position position="306"/>
    </location>
</feature>
<dbReference type="PANTHER" id="PTHR24350">
    <property type="entry name" value="SERINE/THREONINE-PROTEIN KINASE IAL-RELATED"/>
    <property type="match status" value="1"/>
</dbReference>
<evidence type="ECO:0000256" key="8">
    <source>
        <dbReference type="PIRSR" id="PIRSR630616-2"/>
    </source>
</evidence>
<dbReference type="FunCoup" id="A0A0C3A7G5">
    <property type="interactions" value="522"/>
</dbReference>
<feature type="compositionally biased region" description="Basic residues" evidence="11">
    <location>
        <begin position="665"/>
        <end position="682"/>
    </location>
</feature>
<proteinExistence type="inferred from homology"/>
<gene>
    <name evidence="14" type="ORF">SCLCIDRAFT_1208062</name>
</gene>
<dbReference type="Gene3D" id="1.10.510.10">
    <property type="entry name" value="Transferase(Phosphotransferase) domain 1"/>
    <property type="match status" value="1"/>
</dbReference>